<evidence type="ECO:0000256" key="3">
    <source>
        <dbReference type="SAM" id="Phobius"/>
    </source>
</evidence>
<feature type="domain" description="5'-Nucleotidase C-terminal" evidence="5">
    <location>
        <begin position="339"/>
        <end position="498"/>
    </location>
</feature>
<gene>
    <name evidence="6" type="ORF">C273_08491</name>
</gene>
<feature type="transmembrane region" description="Helical" evidence="3">
    <location>
        <begin position="558"/>
        <end position="576"/>
    </location>
</feature>
<dbReference type="OrthoDB" id="9775118at2"/>
<organism evidence="6 7">
    <name type="scientific">Staphylococcus massiliensis S46</name>
    <dbReference type="NCBI Taxonomy" id="1229783"/>
    <lineage>
        <taxon>Bacteria</taxon>
        <taxon>Bacillati</taxon>
        <taxon>Bacillota</taxon>
        <taxon>Bacilli</taxon>
        <taxon>Bacillales</taxon>
        <taxon>Staphylococcaceae</taxon>
        <taxon>Staphylococcus</taxon>
    </lineage>
</organism>
<dbReference type="RefSeq" id="WP_009384024.1">
    <property type="nucleotide sequence ID" value="NZ_AMSQ01000014.1"/>
</dbReference>
<comment type="caution">
    <text evidence="6">The sequence shown here is derived from an EMBL/GenBank/DDBJ whole genome shotgun (WGS) entry which is preliminary data.</text>
</comment>
<dbReference type="PANTHER" id="PTHR11575:SF24">
    <property type="entry name" value="5'-NUCLEOTIDASE"/>
    <property type="match status" value="1"/>
</dbReference>
<keyword evidence="1" id="KW-0732">Signal</keyword>
<keyword evidence="7" id="KW-1185">Reference proteome</keyword>
<keyword evidence="3" id="KW-0472">Membrane</keyword>
<dbReference type="STRING" id="1229783.C273_08491"/>
<dbReference type="InterPro" id="IPR004843">
    <property type="entry name" value="Calcineurin-like_PHP"/>
</dbReference>
<dbReference type="Pfam" id="PF02872">
    <property type="entry name" value="5_nucleotid_C"/>
    <property type="match status" value="1"/>
</dbReference>
<reference evidence="6 7" key="1">
    <citation type="journal article" date="2013" name="Genome Announc.">
        <title>Genome Sequence of Staphylococcus massiliensis Strain S46, Isolated from the Surface of Healthy Human Skin.</title>
        <authorList>
            <person name="Srivastav R."/>
            <person name="Singh A."/>
            <person name="Jangir P.K."/>
            <person name="Kumari C."/>
            <person name="Muduli S."/>
            <person name="Sharma R."/>
        </authorList>
    </citation>
    <scope>NUCLEOTIDE SEQUENCE [LARGE SCALE GENOMIC DNA]</scope>
    <source>
        <strain evidence="6 7">S46</strain>
    </source>
</reference>
<dbReference type="SUPFAM" id="SSF56300">
    <property type="entry name" value="Metallo-dependent phosphatases"/>
    <property type="match status" value="1"/>
</dbReference>
<dbReference type="PRINTS" id="PR01607">
    <property type="entry name" value="APYRASEFAMLY"/>
</dbReference>
<keyword evidence="2" id="KW-0547">Nucleotide-binding</keyword>
<evidence type="ECO:0000313" key="7">
    <source>
        <dbReference type="Proteomes" id="UP000009885"/>
    </source>
</evidence>
<dbReference type="InterPro" id="IPR006179">
    <property type="entry name" value="5_nucleotidase/apyrase"/>
</dbReference>
<dbReference type="EMBL" id="AMSQ01000014">
    <property type="protein sequence ID" value="EKU46824.1"/>
    <property type="molecule type" value="Genomic_DNA"/>
</dbReference>
<sequence length="583" mass="64613">MKSNIGKVVTSSAMILALASTQTITYTEASEKGASQDEHTIMHTNDIHGHFLSEEGEVIGMPKLKTMKEQVKPDLMVSAGDTFQGYAPSDATEGREMVKAFNQIGYDAITPGNHEFDFGFDRLMEIKNNINAPMISTNVYKDGKRPFKPSTIVNKNDVDYGIVGVTSDETENLTRLDSLEGVEFKDPVQSATEEIKNIQDQSDVIVVLSHLGVNDTSEKAERGDHLLKALTDNPEIKKPVYVIDSHSHTVLKNGEYYKGNPLVQTGKWLSNVGLIDFDFKNDQATNPEASLIPEAETRDIKPNKKLEQQVNKANKAFLKEASEVLVKGNEVLFEKPEDKGFSHETNLGNAIADSMEDVKFKEPTDFAFMTSGSIQKNIEPGDITKKDVLDVMPYGSSSVLQMDVKGSTVKEAFEHSLDADVHNILDNPKLKSSGSFLQISKSIRVKYDASKPSGERVNQIEVLNKETNTFEPLNLERTYKVATDDFTARGGGGYDMFERNFKEGKSMNEAFMDYLKKGQLDQYETTVAERSISIHDDAAMKQAQDKTLPESGEHVTPWFVGASAFLLIAGMSMVALSRRQSTK</sequence>
<protein>
    <submittedName>
        <fullName evidence="6">Virulence-associated cell-wall-anchored protein</fullName>
    </submittedName>
</protein>
<accession>K9AHS7</accession>
<dbReference type="InterPro" id="IPR029052">
    <property type="entry name" value="Metallo-depent_PP-like"/>
</dbReference>
<evidence type="ECO:0000256" key="2">
    <source>
        <dbReference type="RuleBase" id="RU362119"/>
    </source>
</evidence>
<dbReference type="GO" id="GO:0008768">
    <property type="term" value="F:UDP-sugar diphosphatase activity"/>
    <property type="evidence" value="ECO:0007669"/>
    <property type="project" value="TreeGrafter"/>
</dbReference>
<dbReference type="GO" id="GO:0009166">
    <property type="term" value="P:nucleotide catabolic process"/>
    <property type="evidence" value="ECO:0007669"/>
    <property type="project" value="InterPro"/>
</dbReference>
<evidence type="ECO:0000259" key="5">
    <source>
        <dbReference type="Pfam" id="PF02872"/>
    </source>
</evidence>
<keyword evidence="2" id="KW-0378">Hydrolase</keyword>
<dbReference type="SUPFAM" id="SSF55816">
    <property type="entry name" value="5'-nucleotidase (syn. UDP-sugar hydrolase), C-terminal domain"/>
    <property type="match status" value="1"/>
</dbReference>
<dbReference type="PATRIC" id="fig|1229783.3.peg.1709"/>
<dbReference type="InterPro" id="IPR036907">
    <property type="entry name" value="5'-Nucleotdase_C_sf"/>
</dbReference>
<dbReference type="eggNOG" id="COG0737">
    <property type="taxonomic scope" value="Bacteria"/>
</dbReference>
<dbReference type="Pfam" id="PF00149">
    <property type="entry name" value="Metallophos"/>
    <property type="match status" value="1"/>
</dbReference>
<keyword evidence="3" id="KW-0812">Transmembrane</keyword>
<dbReference type="InterPro" id="IPR008334">
    <property type="entry name" value="5'-Nucleotdase_C"/>
</dbReference>
<dbReference type="AlphaFoldDB" id="K9AHS7"/>
<dbReference type="Gene3D" id="3.90.780.10">
    <property type="entry name" value="5'-Nucleotidase, C-terminal domain"/>
    <property type="match status" value="1"/>
</dbReference>
<name>K9AHS7_9STAP</name>
<comment type="similarity">
    <text evidence="2">Belongs to the 5'-nucleotidase family.</text>
</comment>
<keyword evidence="3" id="KW-1133">Transmembrane helix</keyword>
<dbReference type="Proteomes" id="UP000009885">
    <property type="component" value="Unassembled WGS sequence"/>
</dbReference>
<proteinExistence type="inferred from homology"/>
<dbReference type="PANTHER" id="PTHR11575">
    <property type="entry name" value="5'-NUCLEOTIDASE-RELATED"/>
    <property type="match status" value="1"/>
</dbReference>
<evidence type="ECO:0000256" key="1">
    <source>
        <dbReference type="ARBA" id="ARBA00022729"/>
    </source>
</evidence>
<evidence type="ECO:0000313" key="6">
    <source>
        <dbReference type="EMBL" id="EKU46824.1"/>
    </source>
</evidence>
<evidence type="ECO:0000259" key="4">
    <source>
        <dbReference type="Pfam" id="PF00149"/>
    </source>
</evidence>
<feature type="domain" description="Calcineurin-like phosphoesterase" evidence="4">
    <location>
        <begin position="40"/>
        <end position="248"/>
    </location>
</feature>
<dbReference type="GO" id="GO:0008253">
    <property type="term" value="F:5'-nucleotidase activity"/>
    <property type="evidence" value="ECO:0007669"/>
    <property type="project" value="TreeGrafter"/>
</dbReference>
<dbReference type="GO" id="GO:0030288">
    <property type="term" value="C:outer membrane-bounded periplasmic space"/>
    <property type="evidence" value="ECO:0007669"/>
    <property type="project" value="TreeGrafter"/>
</dbReference>
<dbReference type="GO" id="GO:0000166">
    <property type="term" value="F:nucleotide binding"/>
    <property type="evidence" value="ECO:0007669"/>
    <property type="project" value="UniProtKB-KW"/>
</dbReference>
<dbReference type="Gene3D" id="3.60.21.10">
    <property type="match status" value="1"/>
</dbReference>